<keyword evidence="2 9" id="KW-0547">Nucleotide-binding</keyword>
<dbReference type="GO" id="GO:0008270">
    <property type="term" value="F:zinc ion binding"/>
    <property type="evidence" value="ECO:0007669"/>
    <property type="project" value="UniProtKB-KW"/>
</dbReference>
<evidence type="ECO:0000256" key="6">
    <source>
        <dbReference type="ARBA" id="ARBA00023016"/>
    </source>
</evidence>
<dbReference type="GO" id="GO:0004252">
    <property type="term" value="F:serine-type endopeptidase activity"/>
    <property type="evidence" value="ECO:0007669"/>
    <property type="project" value="InterPro"/>
</dbReference>
<dbReference type="OrthoDB" id="9803906at2"/>
<dbReference type="InterPro" id="IPR020568">
    <property type="entry name" value="Ribosomal_Su5_D2-typ_SF"/>
</dbReference>
<protein>
    <recommendedName>
        <fullName evidence="9 10">DNA repair protein RadA</fullName>
    </recommendedName>
</protein>
<reference evidence="13 14" key="1">
    <citation type="submission" date="2019-11" db="EMBL/GenBank/DDBJ databases">
        <authorList>
            <person name="Khan S.A."/>
            <person name="Jeon C.O."/>
            <person name="Chun B.H."/>
        </authorList>
    </citation>
    <scope>NUCLEOTIDE SEQUENCE [LARGE SCALE GENOMIC DNA]</scope>
    <source>
        <strain evidence="13 14">IMCC 1097</strain>
    </source>
</reference>
<comment type="domain">
    <text evidence="9">The middle region has homology to RecA with ATPase motifs including the RadA KNRFG motif, while the C-terminus is homologous to Lon protease.</text>
</comment>
<sequence>MAKAKTLFTCSGCRASYPRWQGQCSTCGEWNLVSEAAAPLLSKSATSWTGSAPARMKLSDVKTADIARIQTRSHELNRVLGGGFVPGSVVLLGGHPGAGKSTLLLQVTSALAAERPVLYVSGEESLEQIAVRAQRLGLDPAHLELMSETRVEGILAAAEDMQPAVIVVDSIQVTRVAELTATPGSVTQVRESAALLTRHAKQTGQVVLMIGHVTKDGNLAGPKVLEHMIDASLLLDGDADGRYRTLRAVKNRFGTVNELGIFAMTDKGLREIREPSAIFLDRPDEPSPGSAVSVTREGTRPLLIEIQALVDTAHGPPRRLAVGLDQARLGMLLAILHRHGNVLIGDQDVFANVVGGVRLTETGADLALVLALVSSFRSIALPSDLAMFGELGLGGEVRPVPGGQERITEAVKHGFKRLLVPAGNAPKKAPAGADIVPVRTLSQALDALANWS</sequence>
<feature type="region of interest" description="Lon-protease-like" evidence="9">
    <location>
        <begin position="348"/>
        <end position="452"/>
    </location>
</feature>
<comment type="function">
    <text evidence="9">Plays a role in repairing double-strand DNA breaks, probably involving stabilizing or processing branched DNA or blocked replication forks.</text>
</comment>
<dbReference type="Pfam" id="PF13481">
    <property type="entry name" value="AAA_25"/>
    <property type="match status" value="1"/>
</dbReference>
<evidence type="ECO:0000256" key="2">
    <source>
        <dbReference type="ARBA" id="ARBA00022741"/>
    </source>
</evidence>
<feature type="short sequence motif" description="RadA KNRFG motif" evidence="9">
    <location>
        <begin position="250"/>
        <end position="254"/>
    </location>
</feature>
<dbReference type="PANTHER" id="PTHR32472:SF10">
    <property type="entry name" value="DNA REPAIR PROTEIN RADA-LIKE PROTEIN"/>
    <property type="match status" value="1"/>
</dbReference>
<dbReference type="FunFam" id="3.40.50.300:FF:000050">
    <property type="entry name" value="DNA repair protein RadA"/>
    <property type="match status" value="1"/>
</dbReference>
<dbReference type="Proteomes" id="UP000388235">
    <property type="component" value="Chromosome"/>
</dbReference>
<evidence type="ECO:0000256" key="7">
    <source>
        <dbReference type="ARBA" id="ARBA00023125"/>
    </source>
</evidence>
<keyword evidence="6 9" id="KW-0346">Stress response</keyword>
<dbReference type="GO" id="GO:0006508">
    <property type="term" value="P:proteolysis"/>
    <property type="evidence" value="ECO:0007669"/>
    <property type="project" value="InterPro"/>
</dbReference>
<comment type="similarity">
    <text evidence="9 11">Belongs to the RecA family. RadA subfamily.</text>
</comment>
<dbReference type="RefSeq" id="WP_153712910.1">
    <property type="nucleotide sequence ID" value="NZ_CP045871.1"/>
</dbReference>
<keyword evidence="7 9" id="KW-0238">DNA-binding</keyword>
<dbReference type="SMART" id="SM00382">
    <property type="entry name" value="AAA"/>
    <property type="match status" value="1"/>
</dbReference>
<keyword evidence="8 9" id="KW-0234">DNA repair</keyword>
<name>A0A5Q2QBM1_9GAMM</name>
<proteinExistence type="inferred from homology"/>
<dbReference type="SUPFAM" id="SSF54211">
    <property type="entry name" value="Ribosomal protein S5 domain 2-like"/>
    <property type="match status" value="1"/>
</dbReference>
<evidence type="ECO:0000256" key="1">
    <source>
        <dbReference type="ARBA" id="ARBA00022723"/>
    </source>
</evidence>
<dbReference type="GO" id="GO:0004176">
    <property type="term" value="F:ATP-dependent peptidase activity"/>
    <property type="evidence" value="ECO:0007669"/>
    <property type="project" value="InterPro"/>
</dbReference>
<dbReference type="GO" id="GO:0005524">
    <property type="term" value="F:ATP binding"/>
    <property type="evidence" value="ECO:0007669"/>
    <property type="project" value="UniProtKB-UniRule"/>
</dbReference>
<keyword evidence="11" id="KW-0863">Zinc-finger</keyword>
<feature type="binding site" evidence="9">
    <location>
        <begin position="94"/>
        <end position="101"/>
    </location>
    <ligand>
        <name>ATP</name>
        <dbReference type="ChEBI" id="CHEBI:30616"/>
    </ligand>
</feature>
<dbReference type="AlphaFoldDB" id="A0A5Q2QBM1"/>
<dbReference type="Gene3D" id="3.30.230.10">
    <property type="match status" value="1"/>
</dbReference>
<evidence type="ECO:0000313" key="13">
    <source>
        <dbReference type="EMBL" id="QGG79406.1"/>
    </source>
</evidence>
<dbReference type="GO" id="GO:0000725">
    <property type="term" value="P:recombinational repair"/>
    <property type="evidence" value="ECO:0007669"/>
    <property type="project" value="UniProtKB-UniRule"/>
</dbReference>
<dbReference type="InterPro" id="IPR014721">
    <property type="entry name" value="Ribsml_uS5_D2-typ_fold_subgr"/>
</dbReference>
<dbReference type="Pfam" id="PF13541">
    <property type="entry name" value="ChlI"/>
    <property type="match status" value="1"/>
</dbReference>
<dbReference type="GO" id="GO:0140664">
    <property type="term" value="F:ATP-dependent DNA damage sensor activity"/>
    <property type="evidence" value="ECO:0007669"/>
    <property type="project" value="InterPro"/>
</dbReference>
<evidence type="ECO:0000256" key="9">
    <source>
        <dbReference type="HAMAP-Rule" id="MF_01498"/>
    </source>
</evidence>
<dbReference type="HAMAP" id="MF_01498">
    <property type="entry name" value="RadA_bact"/>
    <property type="match status" value="1"/>
</dbReference>
<dbReference type="NCBIfam" id="TIGR00416">
    <property type="entry name" value="sms"/>
    <property type="match status" value="1"/>
</dbReference>
<gene>
    <name evidence="9 13" type="primary">radA</name>
    <name evidence="13" type="ORF">GH975_02020</name>
</gene>
<dbReference type="Gene3D" id="3.40.50.300">
    <property type="entry name" value="P-loop containing nucleotide triphosphate hydrolases"/>
    <property type="match status" value="1"/>
</dbReference>
<evidence type="ECO:0000256" key="5">
    <source>
        <dbReference type="ARBA" id="ARBA00022840"/>
    </source>
</evidence>
<evidence type="ECO:0000256" key="4">
    <source>
        <dbReference type="ARBA" id="ARBA00022801"/>
    </source>
</evidence>
<dbReference type="PANTHER" id="PTHR32472">
    <property type="entry name" value="DNA REPAIR PROTEIN RADA"/>
    <property type="match status" value="1"/>
</dbReference>
<keyword evidence="11" id="KW-0862">Zinc</keyword>
<dbReference type="EMBL" id="CP045871">
    <property type="protein sequence ID" value="QGG79406.1"/>
    <property type="molecule type" value="Genomic_DNA"/>
</dbReference>
<dbReference type="InterPro" id="IPR004504">
    <property type="entry name" value="DNA_repair_RadA"/>
</dbReference>
<feature type="domain" description="RecA family profile 1" evidence="12">
    <location>
        <begin position="65"/>
        <end position="213"/>
    </location>
</feature>
<dbReference type="PROSITE" id="PS50162">
    <property type="entry name" value="RECA_2"/>
    <property type="match status" value="1"/>
</dbReference>
<dbReference type="InterPro" id="IPR003593">
    <property type="entry name" value="AAA+_ATPase"/>
</dbReference>
<keyword evidence="1 9" id="KW-0479">Metal-binding</keyword>
<evidence type="ECO:0000259" key="12">
    <source>
        <dbReference type="PROSITE" id="PS50162"/>
    </source>
</evidence>
<dbReference type="GO" id="GO:0003684">
    <property type="term" value="F:damaged DNA binding"/>
    <property type="evidence" value="ECO:0007669"/>
    <property type="project" value="InterPro"/>
</dbReference>
<dbReference type="SUPFAM" id="SSF52540">
    <property type="entry name" value="P-loop containing nucleoside triphosphate hydrolases"/>
    <property type="match status" value="1"/>
</dbReference>
<dbReference type="GO" id="GO:0005829">
    <property type="term" value="C:cytosol"/>
    <property type="evidence" value="ECO:0007669"/>
    <property type="project" value="TreeGrafter"/>
</dbReference>
<evidence type="ECO:0000256" key="8">
    <source>
        <dbReference type="ARBA" id="ARBA00023204"/>
    </source>
</evidence>
<evidence type="ECO:0000256" key="11">
    <source>
        <dbReference type="RuleBase" id="RU003555"/>
    </source>
</evidence>
<keyword evidence="5 9" id="KW-0067">ATP-binding</keyword>
<evidence type="ECO:0000256" key="10">
    <source>
        <dbReference type="NCBIfam" id="TIGR00416"/>
    </source>
</evidence>
<dbReference type="InterPro" id="IPR020588">
    <property type="entry name" value="RecA_ATP-bd"/>
</dbReference>
<keyword evidence="4" id="KW-0378">Hydrolase</keyword>
<dbReference type="InterPro" id="IPR027417">
    <property type="entry name" value="P-loop_NTPase"/>
</dbReference>
<dbReference type="KEGG" id="llp:GH975_02020"/>
<comment type="function">
    <text evidence="11">DNA-dependent ATPase involved in processing of recombination intermediates, plays a role in repairing DNA breaks. Stimulates the branch migration of RecA-mediated strand transfer reactions, allowing the 3' invading strand to extend heteroduplex DNA faster. Binds ssDNA in the presence of ADP but not other nucleotides, has ATPase activity that is stimulated by ssDNA and various branched DNA structures, but inhibited by SSB. Does not have RecA's homology-searching function.</text>
</comment>
<evidence type="ECO:0000313" key="14">
    <source>
        <dbReference type="Proteomes" id="UP000388235"/>
    </source>
</evidence>
<dbReference type="CDD" id="cd01121">
    <property type="entry name" value="RadA_SMS_N"/>
    <property type="match status" value="1"/>
</dbReference>
<evidence type="ECO:0000256" key="3">
    <source>
        <dbReference type="ARBA" id="ARBA00022763"/>
    </source>
</evidence>
<keyword evidence="3 9" id="KW-0227">DNA damage</keyword>
<keyword evidence="14" id="KW-1185">Reference proteome</keyword>
<organism evidence="13 14">
    <name type="scientific">Litorivicinus lipolyticus</name>
    <dbReference type="NCBI Taxonomy" id="418701"/>
    <lineage>
        <taxon>Bacteria</taxon>
        <taxon>Pseudomonadati</taxon>
        <taxon>Pseudomonadota</taxon>
        <taxon>Gammaproteobacteria</taxon>
        <taxon>Oceanospirillales</taxon>
        <taxon>Litorivicinaceae</taxon>
        <taxon>Litorivicinus</taxon>
    </lineage>
</organism>
<accession>A0A5Q2QBM1</accession>
<dbReference type="PRINTS" id="PR01874">
    <property type="entry name" value="DNAREPAIRADA"/>
</dbReference>